<dbReference type="GO" id="GO:0008236">
    <property type="term" value="F:serine-type peptidase activity"/>
    <property type="evidence" value="ECO:0007669"/>
    <property type="project" value="InterPro"/>
</dbReference>
<evidence type="ECO:0000313" key="4">
    <source>
        <dbReference type="Proteomes" id="UP001357733"/>
    </source>
</evidence>
<dbReference type="AlphaFoldDB" id="A0AAW9MWB3"/>
<keyword evidence="1" id="KW-1133">Transmembrane helix</keyword>
<proteinExistence type="predicted"/>
<evidence type="ECO:0000259" key="2">
    <source>
        <dbReference type="Pfam" id="PF03572"/>
    </source>
</evidence>
<sequence>MTRRKYRRRRKKYRINFKKFVPFILILILIIFLLSRIIAFIKSPKKKKDDSLSYLTASEISAEDKVKDLDYLASIVKNSYIKYDFVDIEKRKVFEEKLSYYKNNSQNLNDIQFRAAISEILASLGDEDLKLLSKNDMEYFKSNNFKDSMWEKTLNNTSVENAMKDIPQISKKNSTNKNINSEIVAKEVSNGILYIRPSEFYKENINSDLEVLKPFYNKISSYKGIIIDISNRGGRDYKYFYDVFLKPLSSNDLYAFLRLAKRNEFFSSFGNDFNKIHKEFYSIKEEFRIGEIPQEVNIDNSIREKFKSYYRLDMNSKNNPASRFNGEIYLVQNDLTEGACDLFAFLSKSSGFASLVGSKSKGGLYTDVMPQGIIILPESKYPVGVPFVVCLGEKGAFTQDGTIPQIEMKIDSNAAYINTLTDIINSN</sequence>
<dbReference type="Proteomes" id="UP001357733">
    <property type="component" value="Unassembled WGS sequence"/>
</dbReference>
<comment type="caution">
    <text evidence="3">The sequence shown here is derived from an EMBL/GenBank/DDBJ whole genome shotgun (WGS) entry which is preliminary data.</text>
</comment>
<keyword evidence="1" id="KW-0472">Membrane</keyword>
<dbReference type="RefSeq" id="WP_324620213.1">
    <property type="nucleotide sequence ID" value="NZ_JAYKOT010000003.1"/>
</dbReference>
<gene>
    <name evidence="3" type="ORF">VLK81_08640</name>
</gene>
<dbReference type="Pfam" id="PF03572">
    <property type="entry name" value="Peptidase_S41"/>
    <property type="match status" value="1"/>
</dbReference>
<accession>A0AAW9MWB3</accession>
<protein>
    <submittedName>
        <fullName evidence="3">S41 family peptidase</fullName>
    </submittedName>
</protein>
<organism evidence="3 4">
    <name type="scientific">Citroniella saccharovorans</name>
    <dbReference type="NCBI Taxonomy" id="2053367"/>
    <lineage>
        <taxon>Bacteria</taxon>
        <taxon>Bacillati</taxon>
        <taxon>Bacillota</taxon>
        <taxon>Tissierellia</taxon>
        <taxon>Tissierellales</taxon>
        <taxon>Peptoniphilaceae</taxon>
        <taxon>Citroniella</taxon>
    </lineage>
</organism>
<dbReference type="SUPFAM" id="SSF52096">
    <property type="entry name" value="ClpP/crotonase"/>
    <property type="match status" value="1"/>
</dbReference>
<keyword evidence="1" id="KW-0812">Transmembrane</keyword>
<dbReference type="GO" id="GO:0006508">
    <property type="term" value="P:proteolysis"/>
    <property type="evidence" value="ECO:0007669"/>
    <property type="project" value="InterPro"/>
</dbReference>
<keyword evidence="4" id="KW-1185">Reference proteome</keyword>
<dbReference type="EMBL" id="JAYKOT010000003">
    <property type="protein sequence ID" value="MEB3430053.1"/>
    <property type="molecule type" value="Genomic_DNA"/>
</dbReference>
<dbReference type="Gene3D" id="3.90.226.10">
    <property type="entry name" value="2-enoyl-CoA Hydratase, Chain A, domain 1"/>
    <property type="match status" value="1"/>
</dbReference>
<feature type="transmembrane region" description="Helical" evidence="1">
    <location>
        <begin position="20"/>
        <end position="41"/>
    </location>
</feature>
<evidence type="ECO:0000313" key="3">
    <source>
        <dbReference type="EMBL" id="MEB3430053.1"/>
    </source>
</evidence>
<dbReference type="InterPro" id="IPR029045">
    <property type="entry name" value="ClpP/crotonase-like_dom_sf"/>
</dbReference>
<feature type="domain" description="Tail specific protease" evidence="2">
    <location>
        <begin position="192"/>
        <end position="363"/>
    </location>
</feature>
<name>A0AAW9MWB3_9FIRM</name>
<reference evidence="3 4" key="1">
    <citation type="submission" date="2024-01" db="EMBL/GenBank/DDBJ databases">
        <title>Complete genome sequence of Citroniella saccharovorans strain M6.X9, isolated from human fecal sample.</title>
        <authorList>
            <person name="Cheng G."/>
            <person name="Westerholm M."/>
            <person name="Schnurer A."/>
        </authorList>
    </citation>
    <scope>NUCLEOTIDE SEQUENCE [LARGE SCALE GENOMIC DNA]</scope>
    <source>
        <strain evidence="3 4">DSM 29873</strain>
    </source>
</reference>
<dbReference type="InterPro" id="IPR005151">
    <property type="entry name" value="Tail-specific_protease"/>
</dbReference>
<evidence type="ECO:0000256" key="1">
    <source>
        <dbReference type="SAM" id="Phobius"/>
    </source>
</evidence>